<dbReference type="InterPro" id="IPR045254">
    <property type="entry name" value="Nit1/2_C-N_Hydrolase"/>
</dbReference>
<dbReference type="HOGENOM" id="CLU_030130_1_2_6"/>
<reference evidence="3 4" key="1">
    <citation type="submission" date="2009-10" db="EMBL/GenBank/DDBJ databases">
        <title>Complete sequence of Halothiobacillus neapolitanus c2.</title>
        <authorList>
            <consortium name="US DOE Joint Genome Institute"/>
            <person name="Lucas S."/>
            <person name="Copeland A."/>
            <person name="Lapidus A."/>
            <person name="Glavina del Rio T."/>
            <person name="Tice H."/>
            <person name="Bruce D."/>
            <person name="Goodwin L."/>
            <person name="Pitluck S."/>
            <person name="Davenport K."/>
            <person name="Brettin T."/>
            <person name="Detter J.C."/>
            <person name="Han C."/>
            <person name="Tapia R."/>
            <person name="Larimer F."/>
            <person name="Land M."/>
            <person name="Hauser L."/>
            <person name="Kyrpides N."/>
            <person name="Mikhailova N."/>
            <person name="Kerfeld C."/>
            <person name="Cannon G."/>
            <person name="Heinhort S."/>
        </authorList>
    </citation>
    <scope>NUCLEOTIDE SEQUENCE [LARGE SCALE GENOMIC DNA]</scope>
    <source>
        <strain evidence="4">ATCC 23641 / c2</strain>
    </source>
</reference>
<evidence type="ECO:0000256" key="1">
    <source>
        <dbReference type="ARBA" id="ARBA00022801"/>
    </source>
</evidence>
<sequence length="294" mass="32289">MTTPSEGIRMKKSKIAAIQLNGKATWAENQPVIARLVSDAAEAGAEVIVLPENLYAMPANPHELLALGLGAEGENAPLDWLQTLARFKGVWLVAGTLPIRADGGSNEGKLWSRSYVIDSKGEIQAKYDKIHLFDVDVPPRRSAQSATAESYRESDQFLHGTELVLVETPAGRLGMAICFDLRFPELFRRLTDQGAEWICLPSAFTETTGRAHWEPLLRARAIENQVYMVASAQVGVHASGRKTFGHSMVVDPWGTVLANAKTLADCFVMAEIDAEAQAHVRQQFPVLDLRRLKS</sequence>
<dbReference type="CDD" id="cd07572">
    <property type="entry name" value="nit"/>
    <property type="match status" value="1"/>
</dbReference>
<evidence type="ECO:0000313" key="4">
    <source>
        <dbReference type="Proteomes" id="UP000009102"/>
    </source>
</evidence>
<organism evidence="3 4">
    <name type="scientific">Halothiobacillus neapolitanus (strain ATCC 23641 / DSM 15147 / CIP 104769 / NCIMB 8539 / c2)</name>
    <name type="common">Thiobacillus neapolitanus</name>
    <dbReference type="NCBI Taxonomy" id="555778"/>
    <lineage>
        <taxon>Bacteria</taxon>
        <taxon>Pseudomonadati</taxon>
        <taxon>Pseudomonadota</taxon>
        <taxon>Gammaproteobacteria</taxon>
        <taxon>Chromatiales</taxon>
        <taxon>Halothiobacillaceae</taxon>
        <taxon>Halothiobacillus</taxon>
    </lineage>
</organism>
<dbReference type="InterPro" id="IPR003010">
    <property type="entry name" value="C-N_Hydrolase"/>
</dbReference>
<dbReference type="Pfam" id="PF00795">
    <property type="entry name" value="CN_hydrolase"/>
    <property type="match status" value="1"/>
</dbReference>
<dbReference type="SUPFAM" id="SSF56317">
    <property type="entry name" value="Carbon-nitrogen hydrolase"/>
    <property type="match status" value="1"/>
</dbReference>
<gene>
    <name evidence="3" type="ordered locus">Hneap_1734</name>
</gene>
<evidence type="ECO:0000313" key="3">
    <source>
        <dbReference type="EMBL" id="ACX96557.1"/>
    </source>
</evidence>
<accession>D0L1I4</accession>
<protein>
    <submittedName>
        <fullName evidence="3">Nitrilase/cyanide hydratase and apolipoprotein N-acyltransferase</fullName>
    </submittedName>
</protein>
<dbReference type="InterPro" id="IPR036526">
    <property type="entry name" value="C-N_Hydrolase_sf"/>
</dbReference>
<keyword evidence="1" id="KW-0378">Hydrolase</keyword>
<keyword evidence="3" id="KW-0012">Acyltransferase</keyword>
<dbReference type="PROSITE" id="PS50263">
    <property type="entry name" value="CN_HYDROLASE"/>
    <property type="match status" value="1"/>
</dbReference>
<evidence type="ECO:0000259" key="2">
    <source>
        <dbReference type="PROSITE" id="PS50263"/>
    </source>
</evidence>
<keyword evidence="3" id="KW-0449">Lipoprotein</keyword>
<dbReference type="Gene3D" id="3.60.110.10">
    <property type="entry name" value="Carbon-nitrogen hydrolase"/>
    <property type="match status" value="1"/>
</dbReference>
<dbReference type="OrthoDB" id="9811121at2"/>
<dbReference type="Proteomes" id="UP000009102">
    <property type="component" value="Chromosome"/>
</dbReference>
<dbReference type="GO" id="GO:0016746">
    <property type="term" value="F:acyltransferase activity"/>
    <property type="evidence" value="ECO:0007669"/>
    <property type="project" value="UniProtKB-KW"/>
</dbReference>
<keyword evidence="3" id="KW-0808">Transferase</keyword>
<dbReference type="AlphaFoldDB" id="D0L1I4"/>
<dbReference type="PANTHER" id="PTHR23088:SF27">
    <property type="entry name" value="DEAMINATED GLUTATHIONE AMIDASE"/>
    <property type="match status" value="1"/>
</dbReference>
<feature type="domain" description="CN hydrolase" evidence="2">
    <location>
        <begin position="13"/>
        <end position="274"/>
    </location>
</feature>
<dbReference type="STRING" id="555778.Hneap_1734"/>
<name>D0L1I4_HALNC</name>
<dbReference type="eggNOG" id="COG0388">
    <property type="taxonomic scope" value="Bacteria"/>
</dbReference>
<dbReference type="PANTHER" id="PTHR23088">
    <property type="entry name" value="NITRILASE-RELATED"/>
    <property type="match status" value="1"/>
</dbReference>
<keyword evidence="4" id="KW-1185">Reference proteome</keyword>
<dbReference type="EMBL" id="CP001801">
    <property type="protein sequence ID" value="ACX96557.1"/>
    <property type="molecule type" value="Genomic_DNA"/>
</dbReference>
<dbReference type="GO" id="GO:0016811">
    <property type="term" value="F:hydrolase activity, acting on carbon-nitrogen (but not peptide) bonds, in linear amides"/>
    <property type="evidence" value="ECO:0007669"/>
    <property type="project" value="InterPro"/>
</dbReference>
<dbReference type="KEGG" id="hna:Hneap_1734"/>
<proteinExistence type="predicted"/>